<name>A0AAE1G509_PETCI</name>
<reference evidence="1" key="1">
    <citation type="submission" date="2023-10" db="EMBL/GenBank/DDBJ databases">
        <title>Genome assemblies of two species of porcelain crab, Petrolisthes cinctipes and Petrolisthes manimaculis (Anomura: Porcellanidae).</title>
        <authorList>
            <person name="Angst P."/>
        </authorList>
    </citation>
    <scope>NUCLEOTIDE SEQUENCE</scope>
    <source>
        <strain evidence="1">PB745_01</strain>
        <tissue evidence="1">Gill</tissue>
    </source>
</reference>
<sequence>MTLGRLVLPIVQETLHLSSLLPYGRNEPEHRHVETTSFSLFQWAHPPGAVAVCPKENVCILHQSGVGVEDFQDPLMMPTFEGTAT</sequence>
<evidence type="ECO:0000313" key="1">
    <source>
        <dbReference type="EMBL" id="KAK3885107.1"/>
    </source>
</evidence>
<dbReference type="Proteomes" id="UP001286313">
    <property type="component" value="Unassembled WGS sequence"/>
</dbReference>
<organism evidence="1 2">
    <name type="scientific">Petrolisthes cinctipes</name>
    <name type="common">Flat porcelain crab</name>
    <dbReference type="NCBI Taxonomy" id="88211"/>
    <lineage>
        <taxon>Eukaryota</taxon>
        <taxon>Metazoa</taxon>
        <taxon>Ecdysozoa</taxon>
        <taxon>Arthropoda</taxon>
        <taxon>Crustacea</taxon>
        <taxon>Multicrustacea</taxon>
        <taxon>Malacostraca</taxon>
        <taxon>Eumalacostraca</taxon>
        <taxon>Eucarida</taxon>
        <taxon>Decapoda</taxon>
        <taxon>Pleocyemata</taxon>
        <taxon>Anomura</taxon>
        <taxon>Galatheoidea</taxon>
        <taxon>Porcellanidae</taxon>
        <taxon>Petrolisthes</taxon>
    </lineage>
</organism>
<dbReference type="AlphaFoldDB" id="A0AAE1G509"/>
<evidence type="ECO:0000313" key="2">
    <source>
        <dbReference type="Proteomes" id="UP001286313"/>
    </source>
</evidence>
<protein>
    <submittedName>
        <fullName evidence="1">Uncharacterized protein</fullName>
    </submittedName>
</protein>
<comment type="caution">
    <text evidence="1">The sequence shown here is derived from an EMBL/GenBank/DDBJ whole genome shotgun (WGS) entry which is preliminary data.</text>
</comment>
<gene>
    <name evidence="1" type="ORF">Pcinc_010658</name>
</gene>
<keyword evidence="2" id="KW-1185">Reference proteome</keyword>
<proteinExistence type="predicted"/>
<dbReference type="EMBL" id="JAWQEG010000828">
    <property type="protein sequence ID" value="KAK3885107.1"/>
    <property type="molecule type" value="Genomic_DNA"/>
</dbReference>
<accession>A0AAE1G509</accession>